<evidence type="ECO:0000256" key="1">
    <source>
        <dbReference type="SAM" id="Phobius"/>
    </source>
</evidence>
<keyword evidence="1" id="KW-1133">Transmembrane helix</keyword>
<protein>
    <submittedName>
        <fullName evidence="2">Uncharacterized protein</fullName>
    </submittedName>
</protein>
<keyword evidence="3" id="KW-1185">Reference proteome</keyword>
<dbReference type="Proteomes" id="UP000256763">
    <property type="component" value="Unassembled WGS sequence"/>
</dbReference>
<sequence>MTIYFTLSTRLFASALVLVLLGLAWIAINGDSGSVRGAILKVGTAHKLMFGAALLQLLILPVFLNSVFATLLASGAVEAARQSFWHSVHGIYGAALVLQTALFGLWIARA</sequence>
<keyword evidence="1" id="KW-0472">Membrane</keyword>
<dbReference type="RefSeq" id="WP_116303334.1">
    <property type="nucleotide sequence ID" value="NZ_NFZV01000020.1"/>
</dbReference>
<name>A0A3E0WLF2_9GAMM</name>
<feature type="transmembrane region" description="Helical" evidence="1">
    <location>
        <begin position="53"/>
        <end position="77"/>
    </location>
</feature>
<dbReference type="EMBL" id="NFZW01000024">
    <property type="protein sequence ID" value="RFA32917.1"/>
    <property type="molecule type" value="Genomic_DNA"/>
</dbReference>
<evidence type="ECO:0000313" key="3">
    <source>
        <dbReference type="Proteomes" id="UP000256763"/>
    </source>
</evidence>
<dbReference type="AlphaFoldDB" id="A0A3E0WLF2"/>
<reference evidence="3" key="1">
    <citation type="submission" date="2017-05" db="EMBL/GenBank/DDBJ databases">
        <authorList>
            <person name="Sharma S."/>
            <person name="Sidhu C."/>
            <person name="Pinnaka A.K."/>
        </authorList>
    </citation>
    <scope>NUCLEOTIDE SEQUENCE [LARGE SCALE GENOMIC DNA]</scope>
    <source>
        <strain evidence="3">AK93</strain>
    </source>
</reference>
<evidence type="ECO:0000313" key="2">
    <source>
        <dbReference type="EMBL" id="RFA32917.1"/>
    </source>
</evidence>
<keyword evidence="1" id="KW-0812">Transmembrane</keyword>
<gene>
    <name evidence="2" type="ORF">CAL65_18415</name>
</gene>
<feature type="transmembrane region" description="Helical" evidence="1">
    <location>
        <begin position="89"/>
        <end position="108"/>
    </location>
</feature>
<organism evidence="2 3">
    <name type="scientific">Alkalilimnicola ehrlichii</name>
    <dbReference type="NCBI Taxonomy" id="351052"/>
    <lineage>
        <taxon>Bacteria</taxon>
        <taxon>Pseudomonadati</taxon>
        <taxon>Pseudomonadota</taxon>
        <taxon>Gammaproteobacteria</taxon>
        <taxon>Chromatiales</taxon>
        <taxon>Ectothiorhodospiraceae</taxon>
        <taxon>Alkalilimnicola</taxon>
    </lineage>
</organism>
<proteinExistence type="predicted"/>
<comment type="caution">
    <text evidence="2">The sequence shown here is derived from an EMBL/GenBank/DDBJ whole genome shotgun (WGS) entry which is preliminary data.</text>
</comment>
<accession>A0A3E0WLF2</accession>